<evidence type="ECO:0000259" key="1">
    <source>
        <dbReference type="Pfam" id="PF08454"/>
    </source>
</evidence>
<dbReference type="Pfam" id="PF08454">
    <property type="entry name" value="RIH_assoc"/>
    <property type="match status" value="1"/>
</dbReference>
<gene>
    <name evidence="2" type="ORF">EOD39_6634</name>
</gene>
<feature type="domain" description="RyR/IP3R Homology associated" evidence="1">
    <location>
        <begin position="5"/>
        <end position="99"/>
    </location>
</feature>
<dbReference type="InterPro" id="IPR015925">
    <property type="entry name" value="Ryanodine_IP3_receptor"/>
</dbReference>
<dbReference type="PANTHER" id="PTHR45816:SF3">
    <property type="entry name" value="INOSITOL 1,4,5-TRISPHOSPHATE RECEPTOR"/>
    <property type="match status" value="1"/>
</dbReference>
<keyword evidence="3" id="KW-1185">Reference proteome</keyword>
<evidence type="ECO:0000313" key="2">
    <source>
        <dbReference type="EMBL" id="RXM31832.1"/>
    </source>
</evidence>
<reference evidence="2 3" key="1">
    <citation type="submission" date="2019-01" db="EMBL/GenBank/DDBJ databases">
        <title>Draft Genome and Complete Hox-Cluster Characterization of the Sterlet Sturgeon (Acipenser ruthenus).</title>
        <authorList>
            <person name="Wei Q."/>
        </authorList>
    </citation>
    <scope>NUCLEOTIDE SEQUENCE [LARGE SCALE GENOMIC DNA]</scope>
    <source>
        <strain evidence="2">WHYD16114868_AA</strain>
        <tissue evidence="2">Blood</tissue>
    </source>
</reference>
<comment type="caution">
    <text evidence="2">The sequence shown here is derived from an EMBL/GenBank/DDBJ whole genome shotgun (WGS) entry which is preliminary data.</text>
</comment>
<dbReference type="GO" id="GO:0006816">
    <property type="term" value="P:calcium ion transport"/>
    <property type="evidence" value="ECO:0007669"/>
    <property type="project" value="InterPro"/>
</dbReference>
<protein>
    <submittedName>
        <fullName evidence="2">Inositol 1,4,5-trisphosphate receptor type 2</fullName>
    </submittedName>
</protein>
<dbReference type="InterPro" id="IPR013662">
    <property type="entry name" value="RIH_assoc-dom"/>
</dbReference>
<dbReference type="EMBL" id="SCEB01215003">
    <property type="protein sequence ID" value="RXM31832.1"/>
    <property type="molecule type" value="Genomic_DNA"/>
</dbReference>
<evidence type="ECO:0000313" key="3">
    <source>
        <dbReference type="Proteomes" id="UP000289886"/>
    </source>
</evidence>
<keyword evidence="2" id="KW-0675">Receptor</keyword>
<dbReference type="Proteomes" id="UP000289886">
    <property type="component" value="Unassembled WGS sequence"/>
</dbReference>
<proteinExistence type="predicted"/>
<sequence length="190" mass="21280">MSPAIAIMEPILRYLQLLCENHNRDLQNFLRHQNNKTNYNLVCETLQFLDCICGSTTGGLGLLGLYINERNVDLVKQTLESITEYCQGPCHENQVTLYSKGERLWQLKLCKMTEEGGKQRLSLEAGEVGTAMAALEAEEVGTAMAALEATEVGTARTVPEAEDGEAATAVPRLKRWGKQRLPWRLKRWGQ</sequence>
<name>A0A444U9I9_ACIRT</name>
<dbReference type="AlphaFoldDB" id="A0A444U9I9"/>
<organism evidence="2 3">
    <name type="scientific">Acipenser ruthenus</name>
    <name type="common">Sterlet sturgeon</name>
    <dbReference type="NCBI Taxonomy" id="7906"/>
    <lineage>
        <taxon>Eukaryota</taxon>
        <taxon>Metazoa</taxon>
        <taxon>Chordata</taxon>
        <taxon>Craniata</taxon>
        <taxon>Vertebrata</taxon>
        <taxon>Euteleostomi</taxon>
        <taxon>Actinopterygii</taxon>
        <taxon>Chondrostei</taxon>
        <taxon>Acipenseriformes</taxon>
        <taxon>Acipenseridae</taxon>
        <taxon>Acipenser</taxon>
    </lineage>
</organism>
<dbReference type="PANTHER" id="PTHR45816">
    <property type="entry name" value="MIR DOMAIN-CONTAINING PROTEIN"/>
    <property type="match status" value="1"/>
</dbReference>
<accession>A0A444U9I9</accession>